<dbReference type="EMBL" id="AACS02000006">
    <property type="protein sequence ID" value="EAU84076.1"/>
    <property type="molecule type" value="Genomic_DNA"/>
</dbReference>
<feature type="compositionally biased region" description="Low complexity" evidence="3">
    <location>
        <begin position="545"/>
        <end position="570"/>
    </location>
</feature>
<feature type="compositionally biased region" description="Polar residues" evidence="3">
    <location>
        <begin position="156"/>
        <end position="165"/>
    </location>
</feature>
<dbReference type="VEuPathDB" id="FungiDB:CC1G_06938"/>
<dbReference type="Pfam" id="PF00172">
    <property type="entry name" value="Zn_clus"/>
    <property type="match status" value="1"/>
</dbReference>
<keyword evidence="2" id="KW-0539">Nucleus</keyword>
<dbReference type="KEGG" id="cci:CC1G_06938"/>
<feature type="compositionally biased region" description="Low complexity" evidence="3">
    <location>
        <begin position="1376"/>
        <end position="1388"/>
    </location>
</feature>
<dbReference type="eggNOG" id="ENOG502ST3H">
    <property type="taxonomic scope" value="Eukaryota"/>
</dbReference>
<keyword evidence="6" id="KW-1185">Reference proteome</keyword>
<dbReference type="OrthoDB" id="2269373at2759"/>
<feature type="region of interest" description="Disordered" evidence="3">
    <location>
        <begin position="145"/>
        <end position="215"/>
    </location>
</feature>
<dbReference type="GO" id="GO:0008270">
    <property type="term" value="F:zinc ion binding"/>
    <property type="evidence" value="ECO:0007669"/>
    <property type="project" value="InterPro"/>
</dbReference>
<feature type="compositionally biased region" description="Low complexity" evidence="3">
    <location>
        <begin position="1255"/>
        <end position="1265"/>
    </location>
</feature>
<feature type="domain" description="Zn(2)-C6 fungal-type" evidence="4">
    <location>
        <begin position="59"/>
        <end position="90"/>
    </location>
</feature>
<gene>
    <name evidence="5" type="ORF">CC1G_06938</name>
</gene>
<dbReference type="InterPro" id="IPR050613">
    <property type="entry name" value="Sec_Metabolite_Reg"/>
</dbReference>
<comment type="subcellular location">
    <subcellularLocation>
        <location evidence="1">Nucleus</location>
    </subcellularLocation>
</comment>
<evidence type="ECO:0000256" key="1">
    <source>
        <dbReference type="ARBA" id="ARBA00004123"/>
    </source>
</evidence>
<feature type="region of interest" description="Disordered" evidence="3">
    <location>
        <begin position="1485"/>
        <end position="1513"/>
    </location>
</feature>
<evidence type="ECO:0000313" key="6">
    <source>
        <dbReference type="Proteomes" id="UP000001861"/>
    </source>
</evidence>
<name>A8NZR7_COPC7</name>
<dbReference type="Proteomes" id="UP000001861">
    <property type="component" value="Unassembled WGS sequence"/>
</dbReference>
<dbReference type="Gene3D" id="4.10.240.10">
    <property type="entry name" value="Zn(2)-C6 fungal-type DNA-binding domain"/>
    <property type="match status" value="1"/>
</dbReference>
<sequence>MEGIQGSSNSNSQSTGSSGAIKPEPSGSKATGSGGGQVERDSKSGGKEGPQIRSRITVVCGECKRLKLKCDRNSPCSSCVKRDTVPRCIYSQQATEKVDLHSINNRLMALEMALVRISHGLPPQYIPKHPPVVEEAKSMGLMTDSARHHGGGAMNFSASSSTADYQQDEPPDPPLFTMDPFPATPHPQARLQTTAPPHDPSHTHHHHLAAPPSKSSFLDPSAALVLREIVCGLREELQLGGELSTDSATNLYLKSEPDASSSTDDIVMHSSGSSGTMEHLGSNPLTASSSPKPAAIAEGTVSQQQKYEARLLLPPLSIYYPHAPVAVPGTSASSSLPFPAVPQATFTPAPWGGYTGGSGDVVEQDLTGHGTLNDERGSPWRPGPSMSPHLSMRAPESLNPSTHSPAPIPKPAITPALRELLPNTLTCERLIESAKDSMAVRPIELGLPSRMNNKHKVAGFDVFAWRSKKVYARASTTAGKSRKGRDSVSSSSSSRVAVDRLVSAMPGEPRRSSYSSGSSRRGGDDDMGEGVGRGHDRSGSRYHFPIAPAPRASTPARSEPSSSSRKPRSTAAGVIGDSLAFFGLMCAVMAVGASRNGQSLEDSAGSGSPNATPAFLSALSLQALEVWMDNSENAELEERVEYIRACLVHITYLLGNGSLPLSTSSFSSASRSNQDAIHAVLGRMINAMQAWGHESGIFSPTEVANIEGRGVSRTHAQLIAAEIEESRKRVWWEALYYTLMISDALGKPCLAPAQFFTVPQPTLDLQLLDGGVKDEVGRDGHPRGEEAERNAEQATRMRAERLFSASRARLVHLAHQVKSRINTPNCCCGYTVDQAALLMGEIQGWMKTIPQELLYAFEMGVYGSSSRLMGFGKHFDVHNDDNRRAVAGSNRWLQQLMSCELALFVQALIVKIHAPFIPLLSNPNPQNIKQLKHVLQEFVSASQATIRVSRLLKNLLRDRVVPLSDNAILPVALDIYAFDQLILDATVVCSRVCLGPSWTGVACLAELLGLTGRDQASIELMQSIKIGLDILDALYGSGEDTERRRRRDNLKIVASLRRLWKKRSIVLSDRSAMLKRKRDTADGDNVPRRSPRSSPMSSRQYHDDDDDADDSMDEGPFGFDPNPDNRGPAPSSGSPGQRRSDTRSSPRGSNRSSAPSYTQRTMPSSGSTTLTNFAKDPKPLPNAISYRQRGVSEKRKGKTSGNALLRVRHGPDGKLIQGDTISTTAPTPAPPLRRVAPTRPPSEDQTASTHEPVETPTAATTASSPSDPPPQDLLANVPNGPGNEPYQRSRAESFSDSQNVADPPAPVMGSLSGPSRLVPPEHLQGLASHQGDLNYHPSASDMNAGFNSLSSSEPPTPFSASMPSQQYAYNGFGFHSGPATTTPGTSAALDGGSHDPSLQPQQLSYQPQSTAASFITTPNLDNSAGGYFPAQTVQQPSNTQIYPHVQTFNQGLDLGKPSQNPTVAYQATGYTNSFEGMGQWSMEQHTGAVMPDQSRQQEQQPWNTNLTGWSPQG</sequence>
<reference evidence="5 6" key="1">
    <citation type="journal article" date="2010" name="Proc. Natl. Acad. Sci. U.S.A.">
        <title>Insights into evolution of multicellular fungi from the assembled chromosomes of the mushroom Coprinopsis cinerea (Coprinus cinereus).</title>
        <authorList>
            <person name="Stajich J.E."/>
            <person name="Wilke S.K."/>
            <person name="Ahren D."/>
            <person name="Au C.H."/>
            <person name="Birren B.W."/>
            <person name="Borodovsky M."/>
            <person name="Burns C."/>
            <person name="Canback B."/>
            <person name="Casselton L.A."/>
            <person name="Cheng C.K."/>
            <person name="Deng J."/>
            <person name="Dietrich F.S."/>
            <person name="Fargo D.C."/>
            <person name="Farman M.L."/>
            <person name="Gathman A.C."/>
            <person name="Goldberg J."/>
            <person name="Guigo R."/>
            <person name="Hoegger P.J."/>
            <person name="Hooker J.B."/>
            <person name="Huggins A."/>
            <person name="James T.Y."/>
            <person name="Kamada T."/>
            <person name="Kilaru S."/>
            <person name="Kodira C."/>
            <person name="Kues U."/>
            <person name="Kupfer D."/>
            <person name="Kwan H.S."/>
            <person name="Lomsadze A."/>
            <person name="Li W."/>
            <person name="Lilly W.W."/>
            <person name="Ma L.J."/>
            <person name="Mackey A.J."/>
            <person name="Manning G."/>
            <person name="Martin F."/>
            <person name="Muraguchi H."/>
            <person name="Natvig D.O."/>
            <person name="Palmerini H."/>
            <person name="Ramesh M.A."/>
            <person name="Rehmeyer C.J."/>
            <person name="Roe B.A."/>
            <person name="Shenoy N."/>
            <person name="Stanke M."/>
            <person name="Ter-Hovhannisyan V."/>
            <person name="Tunlid A."/>
            <person name="Velagapudi R."/>
            <person name="Vision T.J."/>
            <person name="Zeng Q."/>
            <person name="Zolan M.E."/>
            <person name="Pukkila P.J."/>
        </authorList>
    </citation>
    <scope>NUCLEOTIDE SEQUENCE [LARGE SCALE GENOMIC DNA]</scope>
    <source>
        <strain evidence="6">Okayama-7 / 130 / ATCC MYA-4618 / FGSC 9003</strain>
    </source>
</reference>
<protein>
    <recommendedName>
        <fullName evidence="4">Zn(2)-C6 fungal-type domain-containing protein</fullName>
    </recommendedName>
</protein>
<dbReference type="GO" id="GO:0000981">
    <property type="term" value="F:DNA-binding transcription factor activity, RNA polymerase II-specific"/>
    <property type="evidence" value="ECO:0007669"/>
    <property type="project" value="InterPro"/>
</dbReference>
<feature type="compositionally biased region" description="Acidic residues" evidence="3">
    <location>
        <begin position="1103"/>
        <end position="1113"/>
    </location>
</feature>
<dbReference type="InterPro" id="IPR001138">
    <property type="entry name" value="Zn2Cys6_DnaBD"/>
</dbReference>
<proteinExistence type="predicted"/>
<feature type="compositionally biased region" description="Polar residues" evidence="3">
    <location>
        <begin position="254"/>
        <end position="276"/>
    </location>
</feature>
<dbReference type="CDD" id="cd12148">
    <property type="entry name" value="fungal_TF_MHR"/>
    <property type="match status" value="1"/>
</dbReference>
<comment type="caution">
    <text evidence="5">The sequence shown here is derived from an EMBL/GenBank/DDBJ whole genome shotgun (WGS) entry which is preliminary data.</text>
</comment>
<dbReference type="SUPFAM" id="SSF57701">
    <property type="entry name" value="Zn2/Cys6 DNA-binding domain"/>
    <property type="match status" value="1"/>
</dbReference>
<evidence type="ECO:0000259" key="4">
    <source>
        <dbReference type="PROSITE" id="PS50048"/>
    </source>
</evidence>
<dbReference type="PANTHER" id="PTHR31001">
    <property type="entry name" value="UNCHARACTERIZED TRANSCRIPTIONAL REGULATORY PROTEIN"/>
    <property type="match status" value="1"/>
</dbReference>
<dbReference type="GO" id="GO:0005634">
    <property type="term" value="C:nucleus"/>
    <property type="evidence" value="ECO:0007669"/>
    <property type="project" value="UniProtKB-SubCell"/>
</dbReference>
<dbReference type="PROSITE" id="PS50048">
    <property type="entry name" value="ZN2_CY6_FUNGAL_2"/>
    <property type="match status" value="1"/>
</dbReference>
<feature type="region of interest" description="Disordered" evidence="3">
    <location>
        <begin position="254"/>
        <end position="301"/>
    </location>
</feature>
<dbReference type="InterPro" id="IPR036864">
    <property type="entry name" value="Zn2-C6_fun-type_DNA-bd_sf"/>
</dbReference>
<dbReference type="SMART" id="SM00066">
    <property type="entry name" value="GAL4"/>
    <property type="match status" value="1"/>
</dbReference>
<feature type="region of interest" description="Disordered" evidence="3">
    <location>
        <begin position="366"/>
        <end position="411"/>
    </location>
</feature>
<dbReference type="PANTHER" id="PTHR31001:SF87">
    <property type="entry name" value="COL-21"/>
    <property type="match status" value="1"/>
</dbReference>
<evidence type="ECO:0000313" key="5">
    <source>
        <dbReference type="EMBL" id="EAU84076.1"/>
    </source>
</evidence>
<feature type="region of interest" description="Disordered" evidence="3">
    <location>
        <begin position="1072"/>
        <end position="1401"/>
    </location>
</feature>
<feature type="compositionally biased region" description="Polar residues" evidence="3">
    <location>
        <begin position="1345"/>
        <end position="1368"/>
    </location>
</feature>
<evidence type="ECO:0000256" key="3">
    <source>
        <dbReference type="SAM" id="MobiDB-lite"/>
    </source>
</evidence>
<dbReference type="CDD" id="cd00067">
    <property type="entry name" value="GAL4"/>
    <property type="match status" value="1"/>
</dbReference>
<accession>A8NZR7</accession>
<feature type="compositionally biased region" description="Low complexity" evidence="3">
    <location>
        <begin position="487"/>
        <end position="504"/>
    </location>
</feature>
<feature type="region of interest" description="Disordered" evidence="3">
    <location>
        <begin position="1"/>
        <end position="50"/>
    </location>
</feature>
<dbReference type="RefSeq" id="XP_001837732.1">
    <property type="nucleotide sequence ID" value="XM_001837680.1"/>
</dbReference>
<feature type="compositionally biased region" description="Low complexity" evidence="3">
    <location>
        <begin position="1"/>
        <end position="19"/>
    </location>
</feature>
<dbReference type="OMA" id="NDSRFEP"/>
<organism evidence="5 6">
    <name type="scientific">Coprinopsis cinerea (strain Okayama-7 / 130 / ATCC MYA-4618 / FGSC 9003)</name>
    <name type="common">Inky cap fungus</name>
    <name type="synonym">Hormographiella aspergillata</name>
    <dbReference type="NCBI Taxonomy" id="240176"/>
    <lineage>
        <taxon>Eukaryota</taxon>
        <taxon>Fungi</taxon>
        <taxon>Dikarya</taxon>
        <taxon>Basidiomycota</taxon>
        <taxon>Agaricomycotina</taxon>
        <taxon>Agaricomycetes</taxon>
        <taxon>Agaricomycetidae</taxon>
        <taxon>Agaricales</taxon>
        <taxon>Agaricineae</taxon>
        <taxon>Psathyrellaceae</taxon>
        <taxon>Coprinopsis</taxon>
    </lineage>
</organism>
<evidence type="ECO:0000256" key="2">
    <source>
        <dbReference type="ARBA" id="ARBA00023242"/>
    </source>
</evidence>
<dbReference type="InParanoid" id="A8NZR7"/>
<feature type="region of interest" description="Disordered" evidence="3">
    <location>
        <begin position="473"/>
        <end position="570"/>
    </location>
</feature>
<dbReference type="PROSITE" id="PS00463">
    <property type="entry name" value="ZN2_CY6_FUNGAL_1"/>
    <property type="match status" value="1"/>
</dbReference>
<feature type="compositionally biased region" description="Polar residues" evidence="3">
    <location>
        <begin position="1493"/>
        <end position="1513"/>
    </location>
</feature>
<feature type="compositionally biased region" description="Polar residues" evidence="3">
    <location>
        <begin position="1145"/>
        <end position="1172"/>
    </location>
</feature>
<dbReference type="GeneID" id="6014294"/>